<evidence type="ECO:0000256" key="5">
    <source>
        <dbReference type="ARBA" id="ARBA00023480"/>
    </source>
</evidence>
<comment type="caution">
    <text evidence="6">The sequence shown here is derived from an EMBL/GenBank/DDBJ whole genome shotgun (WGS) entry which is preliminary data.</text>
</comment>
<gene>
    <name evidence="6" type="ORF">PACLA_8A069425</name>
</gene>
<evidence type="ECO:0000256" key="3">
    <source>
        <dbReference type="ARBA" id="ARBA00022490"/>
    </source>
</evidence>
<keyword evidence="3" id="KW-0963">Cytoplasm</keyword>
<reference evidence="6" key="1">
    <citation type="submission" date="2020-04" db="EMBL/GenBank/DDBJ databases">
        <authorList>
            <person name="Alioto T."/>
            <person name="Alioto T."/>
            <person name="Gomez Garrido J."/>
        </authorList>
    </citation>
    <scope>NUCLEOTIDE SEQUENCE</scope>
    <source>
        <strain evidence="6">A484AB</strain>
    </source>
</reference>
<dbReference type="PANTHER" id="PTHR31661">
    <property type="entry name" value="SIMILAR TO CDNA SEQUENCE BC052040"/>
    <property type="match status" value="1"/>
</dbReference>
<dbReference type="OrthoDB" id="1272at2759"/>
<dbReference type="Pfam" id="PF14811">
    <property type="entry name" value="TPD"/>
    <property type="match status" value="1"/>
</dbReference>
<organism evidence="6 7">
    <name type="scientific">Paramuricea clavata</name>
    <name type="common">Red gorgonian</name>
    <name type="synonym">Violescent sea-whip</name>
    <dbReference type="NCBI Taxonomy" id="317549"/>
    <lineage>
        <taxon>Eukaryota</taxon>
        <taxon>Metazoa</taxon>
        <taxon>Cnidaria</taxon>
        <taxon>Anthozoa</taxon>
        <taxon>Octocorallia</taxon>
        <taxon>Malacalcyonacea</taxon>
        <taxon>Plexauridae</taxon>
        <taxon>Paramuricea</taxon>
    </lineage>
</organism>
<dbReference type="AlphaFoldDB" id="A0A7D9DS21"/>
<evidence type="ECO:0000256" key="1">
    <source>
        <dbReference type="ARBA" id="ARBA00004123"/>
    </source>
</evidence>
<dbReference type="EMBL" id="CACRXK020001870">
    <property type="protein sequence ID" value="CAB3991538.1"/>
    <property type="molecule type" value="Genomic_DNA"/>
</dbReference>
<evidence type="ECO:0000256" key="2">
    <source>
        <dbReference type="ARBA" id="ARBA00004496"/>
    </source>
</evidence>
<dbReference type="PANTHER" id="PTHR31661:SF1">
    <property type="entry name" value="CDAN1-INTERACTING NUCLEASE 1"/>
    <property type="match status" value="1"/>
</dbReference>
<name>A0A7D9DS21_PARCT</name>
<evidence type="ECO:0000256" key="4">
    <source>
        <dbReference type="ARBA" id="ARBA00023242"/>
    </source>
</evidence>
<proteinExistence type="predicted"/>
<dbReference type="Proteomes" id="UP001152795">
    <property type="component" value="Unassembled WGS sequence"/>
</dbReference>
<evidence type="ECO:0000313" key="6">
    <source>
        <dbReference type="EMBL" id="CAB3991538.1"/>
    </source>
</evidence>
<evidence type="ECO:0000313" key="7">
    <source>
        <dbReference type="Proteomes" id="UP001152795"/>
    </source>
</evidence>
<keyword evidence="4" id="KW-0539">Nucleus</keyword>
<keyword evidence="7" id="KW-1185">Reference proteome</keyword>
<dbReference type="InterPro" id="IPR029404">
    <property type="entry name" value="CDIN1"/>
</dbReference>
<sequence>MKLEVYRDIVSTIHSCWTRECFQTISVKFPRVTNDVLISIYSQEFQKKIKKNHYKHHQPEVIESYYKRYLELVNDGKYELVLLHIAKEIDLSPCILARIILEEYLSHTYCEGESVPKDVLSHMIKDTSLIPNERLSQEIQQCVLTDENCGPLVDNIKHSVGLQYENILEEKLAEWKIPFLGKKH</sequence>
<dbReference type="GO" id="GO:0005737">
    <property type="term" value="C:cytoplasm"/>
    <property type="evidence" value="ECO:0007669"/>
    <property type="project" value="UniProtKB-SubCell"/>
</dbReference>
<accession>A0A7D9DS21</accession>
<comment type="subcellular location">
    <subcellularLocation>
        <location evidence="2">Cytoplasm</location>
    </subcellularLocation>
    <subcellularLocation>
        <location evidence="1">Nucleus</location>
    </subcellularLocation>
</comment>
<dbReference type="GO" id="GO:0005634">
    <property type="term" value="C:nucleus"/>
    <property type="evidence" value="ECO:0007669"/>
    <property type="project" value="UniProtKB-SubCell"/>
</dbReference>
<protein>
    <recommendedName>
        <fullName evidence="5">CDAN1-interacting nuclease 1</fullName>
    </recommendedName>
</protein>